<dbReference type="PROSITE" id="PS00463">
    <property type="entry name" value="ZN2_CY6_FUNGAL_1"/>
    <property type="match status" value="1"/>
</dbReference>
<dbReference type="InterPro" id="IPR021858">
    <property type="entry name" value="Fun_TF"/>
</dbReference>
<dbReference type="GO" id="GO:0008270">
    <property type="term" value="F:zinc ion binding"/>
    <property type="evidence" value="ECO:0007669"/>
    <property type="project" value="InterPro"/>
</dbReference>
<dbReference type="SMART" id="SM00066">
    <property type="entry name" value="GAL4"/>
    <property type="match status" value="1"/>
</dbReference>
<dbReference type="GO" id="GO:0000981">
    <property type="term" value="F:DNA-binding transcription factor activity, RNA polymerase II-specific"/>
    <property type="evidence" value="ECO:0007669"/>
    <property type="project" value="InterPro"/>
</dbReference>
<dbReference type="Proteomes" id="UP000192927">
    <property type="component" value="Unassembled WGS sequence"/>
</dbReference>
<dbReference type="Pfam" id="PF11951">
    <property type="entry name" value="Fungal_trans_2"/>
    <property type="match status" value="1"/>
</dbReference>
<dbReference type="CDD" id="cd00067">
    <property type="entry name" value="GAL4"/>
    <property type="match status" value="1"/>
</dbReference>
<dbReference type="InterPro" id="IPR001138">
    <property type="entry name" value="Zn2Cys6_DnaBD"/>
</dbReference>
<evidence type="ECO:0000313" key="4">
    <source>
        <dbReference type="EMBL" id="SLM39885.1"/>
    </source>
</evidence>
<organism evidence="4 5">
    <name type="scientific">Lasallia pustulata</name>
    <dbReference type="NCBI Taxonomy" id="136370"/>
    <lineage>
        <taxon>Eukaryota</taxon>
        <taxon>Fungi</taxon>
        <taxon>Dikarya</taxon>
        <taxon>Ascomycota</taxon>
        <taxon>Pezizomycotina</taxon>
        <taxon>Lecanoromycetes</taxon>
        <taxon>OSLEUM clade</taxon>
        <taxon>Umbilicariomycetidae</taxon>
        <taxon>Umbilicariales</taxon>
        <taxon>Umbilicariaceae</taxon>
        <taxon>Lasallia</taxon>
    </lineage>
</organism>
<dbReference type="InterPro" id="IPR036864">
    <property type="entry name" value="Zn2-C6_fun-type_DNA-bd_sf"/>
</dbReference>
<dbReference type="PANTHER" id="PTHR38791:SF5">
    <property type="entry name" value="TRANSCRIPTION FACTOR DBAG-RELATED"/>
    <property type="match status" value="1"/>
</dbReference>
<evidence type="ECO:0000256" key="2">
    <source>
        <dbReference type="SAM" id="MobiDB-lite"/>
    </source>
</evidence>
<feature type="domain" description="Zn(2)-C6 fungal-type" evidence="3">
    <location>
        <begin position="10"/>
        <end position="38"/>
    </location>
</feature>
<protein>
    <submittedName>
        <fullName evidence="4">Zn(2)-C6 fungal-type DNA-binding domain</fullName>
    </submittedName>
</protein>
<name>A0A1W5DA14_9LECA</name>
<dbReference type="Pfam" id="PF00172">
    <property type="entry name" value="Zn_clus"/>
    <property type="match status" value="1"/>
</dbReference>
<reference evidence="5" key="1">
    <citation type="submission" date="2017-03" db="EMBL/GenBank/DDBJ databases">
        <authorList>
            <person name="Sharma R."/>
            <person name="Thines M."/>
        </authorList>
    </citation>
    <scope>NUCLEOTIDE SEQUENCE [LARGE SCALE GENOMIC DNA]</scope>
</reference>
<evidence type="ECO:0000259" key="3">
    <source>
        <dbReference type="PROSITE" id="PS50048"/>
    </source>
</evidence>
<dbReference type="PANTHER" id="PTHR38791">
    <property type="entry name" value="ZN(II)2CYS6 TRANSCRIPTION FACTOR (EUROFUNG)-RELATED-RELATED"/>
    <property type="match status" value="1"/>
</dbReference>
<dbReference type="Gene3D" id="4.10.240.10">
    <property type="entry name" value="Zn(2)-C6 fungal-type DNA-binding domain"/>
    <property type="match status" value="1"/>
</dbReference>
<dbReference type="EMBL" id="FWEW01003582">
    <property type="protein sequence ID" value="SLM39885.1"/>
    <property type="molecule type" value="Genomic_DNA"/>
</dbReference>
<dbReference type="InterPro" id="IPR053175">
    <property type="entry name" value="DHMBA_Reg_Transcription_Factor"/>
</dbReference>
<dbReference type="PROSITE" id="PS50048">
    <property type="entry name" value="ZN2_CY6_FUNGAL_2"/>
    <property type="match status" value="1"/>
</dbReference>
<accession>A0A1W5DA14</accession>
<keyword evidence="4" id="KW-0238">DNA-binding</keyword>
<feature type="region of interest" description="Disordered" evidence="2">
    <location>
        <begin position="60"/>
        <end position="90"/>
    </location>
</feature>
<dbReference type="SUPFAM" id="SSF57701">
    <property type="entry name" value="Zn2/Cys6 DNA-binding domain"/>
    <property type="match status" value="1"/>
</dbReference>
<keyword evidence="1" id="KW-0539">Nucleus</keyword>
<evidence type="ECO:0000256" key="1">
    <source>
        <dbReference type="ARBA" id="ARBA00023242"/>
    </source>
</evidence>
<sequence>MPHTGKPSGACQNCKRRHVKCDEARPACAKCVKANVVCPGYVEGLDLLLRSQNEAAKSQVERRQRALIKKRSQGPPHSQSPESSSLVSLSSSLPEPVENRELCFFLSSFVLYPRDPQTDRGFVELLPLLIGNVRPNSPLSLSLAAVSRCHFHAWELGMRDVETPQVRVAYGKALLATRLALQDPVECSTDETLMAVCLLGFYENTADSFRARLSPGHHFEGAATLIKQRKGDSTTSELFKRLLIGVRSNIVYRAVETSSFVDVDSELWQDASEPLPHNPATLLDCMYVDVANLLATADQSSSKVFNSTQRETDIADQASQVLLRAQYVDAKLATWPDMLPSNWNPISVFTDAIPWDVVDAGLYGDCCDVYPDITICSTWNDWRHTRLKVLALIATLGNNDSNVRAAHSIQQLTDDICASVPFVLGSRLRTSAMYAADANYPCIEGQTVSRAHQQKAAALGGWALFFPLKEILQVGTYLRKGQLAWVLGQLLRLATVYNIRPVLERVARSSASR</sequence>
<keyword evidence="5" id="KW-1185">Reference proteome</keyword>
<evidence type="ECO:0000313" key="5">
    <source>
        <dbReference type="Proteomes" id="UP000192927"/>
    </source>
</evidence>
<dbReference type="GO" id="GO:0003677">
    <property type="term" value="F:DNA binding"/>
    <property type="evidence" value="ECO:0007669"/>
    <property type="project" value="UniProtKB-KW"/>
</dbReference>
<proteinExistence type="predicted"/>
<dbReference type="AlphaFoldDB" id="A0A1W5DA14"/>
<feature type="compositionally biased region" description="Low complexity" evidence="2">
    <location>
        <begin position="80"/>
        <end position="90"/>
    </location>
</feature>